<keyword evidence="1" id="KW-0812">Transmembrane</keyword>
<sequence>MRFLRERSFEHKASLSFYLALFVNFVAIQYKFQLIPWYIAVNTPVRRKEKSCSFFFESKTFIYRGKIRHLGFFCKQQCMRKQPFILPFHVERRSMTKIILHIPRKLYLYNVFGVSLAVFPAWRK</sequence>
<dbReference type="AlphaFoldDB" id="A0A3A1RD42"/>
<keyword evidence="1" id="KW-0472">Membrane</keyword>
<proteinExistence type="predicted"/>
<keyword evidence="1" id="KW-1133">Transmembrane helix</keyword>
<dbReference type="Proteomes" id="UP000265801">
    <property type="component" value="Unassembled WGS sequence"/>
</dbReference>
<organism evidence="2 3">
    <name type="scientific">Bacillus salacetis</name>
    <dbReference type="NCBI Taxonomy" id="2315464"/>
    <lineage>
        <taxon>Bacteria</taxon>
        <taxon>Bacillati</taxon>
        <taxon>Bacillota</taxon>
        <taxon>Bacilli</taxon>
        <taxon>Bacillales</taxon>
        <taxon>Bacillaceae</taxon>
        <taxon>Bacillus</taxon>
    </lineage>
</organism>
<comment type="caution">
    <text evidence="2">The sequence shown here is derived from an EMBL/GenBank/DDBJ whole genome shotgun (WGS) entry which is preliminary data.</text>
</comment>
<evidence type="ECO:0000256" key="1">
    <source>
        <dbReference type="SAM" id="Phobius"/>
    </source>
</evidence>
<protein>
    <submittedName>
        <fullName evidence="2">Uncharacterized protein</fullName>
    </submittedName>
</protein>
<reference evidence="2 3" key="1">
    <citation type="submission" date="2018-09" db="EMBL/GenBank/DDBJ databases">
        <title>Bacillus saliacetes sp. nov., isolated from Thai shrimp paste (Ka-pi).</title>
        <authorList>
            <person name="Daroonpunt R."/>
            <person name="Tanasupawat S."/>
            <person name="Yiamsombut S."/>
        </authorList>
    </citation>
    <scope>NUCLEOTIDE SEQUENCE [LARGE SCALE GENOMIC DNA]</scope>
    <source>
        <strain evidence="2 3">SKP7-4</strain>
    </source>
</reference>
<dbReference type="EMBL" id="QXIR01000001">
    <property type="protein sequence ID" value="RIW38875.1"/>
    <property type="molecule type" value="Genomic_DNA"/>
</dbReference>
<name>A0A3A1RD42_9BACI</name>
<accession>A0A3A1RD42</accession>
<evidence type="ECO:0000313" key="2">
    <source>
        <dbReference type="EMBL" id="RIW38875.1"/>
    </source>
</evidence>
<keyword evidence="3" id="KW-1185">Reference proteome</keyword>
<feature type="transmembrane region" description="Helical" evidence="1">
    <location>
        <begin position="15"/>
        <end position="40"/>
    </location>
</feature>
<evidence type="ECO:0000313" key="3">
    <source>
        <dbReference type="Proteomes" id="UP000265801"/>
    </source>
</evidence>
<gene>
    <name evidence="2" type="ORF">D3H55_00520</name>
</gene>